<evidence type="ECO:0000313" key="2">
    <source>
        <dbReference type="Proteomes" id="UP000002669"/>
    </source>
</evidence>
<dbReference type="Proteomes" id="UP000002669">
    <property type="component" value="Unassembled WGS sequence"/>
</dbReference>
<name>E4UQ66_ARTGP</name>
<dbReference type="EMBL" id="DS989823">
    <property type="protein sequence ID" value="EFQ99985.1"/>
    <property type="molecule type" value="Genomic_DNA"/>
</dbReference>
<protein>
    <recommendedName>
        <fullName evidence="3">F-box domain-containing protein</fullName>
    </recommendedName>
</protein>
<dbReference type="AlphaFoldDB" id="E4UQ66"/>
<gene>
    <name evidence="1" type="ORF">MGYG_02993</name>
</gene>
<proteinExistence type="predicted"/>
<keyword evidence="2" id="KW-1185">Reference proteome</keyword>
<evidence type="ECO:0008006" key="3">
    <source>
        <dbReference type="Google" id="ProtNLM"/>
    </source>
</evidence>
<dbReference type="InParanoid" id="E4UQ66"/>
<dbReference type="OMA" id="TEFYYIH"/>
<dbReference type="STRING" id="535722.E4UQ66"/>
<organism evidence="2">
    <name type="scientific">Arthroderma gypseum (strain ATCC MYA-4604 / CBS 118893)</name>
    <name type="common">Microsporum gypseum</name>
    <dbReference type="NCBI Taxonomy" id="535722"/>
    <lineage>
        <taxon>Eukaryota</taxon>
        <taxon>Fungi</taxon>
        <taxon>Dikarya</taxon>
        <taxon>Ascomycota</taxon>
        <taxon>Pezizomycotina</taxon>
        <taxon>Eurotiomycetes</taxon>
        <taxon>Eurotiomycetidae</taxon>
        <taxon>Onygenales</taxon>
        <taxon>Arthrodermataceae</taxon>
        <taxon>Nannizzia</taxon>
    </lineage>
</organism>
<accession>E4UQ66</accession>
<sequence length="408" mass="47090">MTSLLTAFPAEILLAIIRQLDPWRLCRRSLQYDTFDEADWESYAALASLSRTCKTLQHLAQPQLFRRIPLDDGNIAELTRTLIKQPHLAGAVQDLSTGNLWLKRRNDFKWDICEEDTTMLDKYLAVYYRDTPTIPLEQIQLVLEHYPLWDSFDISGALAVVAIAQTTNIQRLIINPSHCYFPKSFTLPELPCLTEFYYIHSHCTHSYEQPKLQDNSILNIIFAAAPALKRFHAHIIDCLPPNIPYNNVTEAVLTESCLSYASFRTLIERFPRLQKFTYECAKESWAEGPEPRPREIADLLPLRRDTVTHLSLDFRQSNRYVNDQEYVKIVEHMHALESLVLGLQLFTDYEATTAALLKCLPKSIQSVEMLCIFIGPEFEMIARTLQAQFPNLKIRFENDEDGESLSFP</sequence>
<dbReference type="RefSeq" id="XP_003175468.1">
    <property type="nucleotide sequence ID" value="XM_003175420.1"/>
</dbReference>
<dbReference type="HOGENOM" id="CLU_674347_0_0_1"/>
<dbReference type="GeneID" id="10030776"/>
<reference evidence="2" key="1">
    <citation type="journal article" date="2012" name="MBio">
        <title>Comparative genome analysis of Trichophyton rubrum and related dermatophytes reveals candidate genes involved in infection.</title>
        <authorList>
            <person name="Martinez D.A."/>
            <person name="Oliver B.G."/>
            <person name="Graeser Y."/>
            <person name="Goldberg J.M."/>
            <person name="Li W."/>
            <person name="Martinez-Rossi N.M."/>
            <person name="Monod M."/>
            <person name="Shelest E."/>
            <person name="Barton R.C."/>
            <person name="Birch E."/>
            <person name="Brakhage A.A."/>
            <person name="Chen Z."/>
            <person name="Gurr S.J."/>
            <person name="Heiman D."/>
            <person name="Heitman J."/>
            <person name="Kosti I."/>
            <person name="Rossi A."/>
            <person name="Saif S."/>
            <person name="Samalova M."/>
            <person name="Saunders C.W."/>
            <person name="Shea T."/>
            <person name="Summerbell R.C."/>
            <person name="Xu J."/>
            <person name="Young S."/>
            <person name="Zeng Q."/>
            <person name="Birren B.W."/>
            <person name="Cuomo C.A."/>
            <person name="White T.C."/>
        </authorList>
    </citation>
    <scope>NUCLEOTIDE SEQUENCE [LARGE SCALE GENOMIC DNA]</scope>
    <source>
        <strain evidence="2">ATCC MYA-4604 / CBS 118893</strain>
    </source>
</reference>
<evidence type="ECO:0000313" key="1">
    <source>
        <dbReference type="EMBL" id="EFQ99985.1"/>
    </source>
</evidence>
<dbReference type="VEuPathDB" id="FungiDB:MGYG_02993"/>
<dbReference type="OrthoDB" id="4757858at2759"/>
<dbReference type="eggNOG" id="ENOG502SUIG">
    <property type="taxonomic scope" value="Eukaryota"/>
</dbReference>